<sequence>MASKAPRRITIRETFCPSLPAEVWINVFRYHTDLAHLWNVVRRVSPTLRACVEHAFGQHFLKDIHIDFQLEKYNLGGKSKRPEVSTRLARRGKGKDKTVAWFKDERPDIASGKGAQGKKEREHYHKVTRRWEENVKNWKAEMPNYTISIGDLVNDTELPDLSIDVAAREIAFDWKRMLQLFFREQERLRVLKDEWHIKTAKKMQANNARVKKGDKLMPSDYPPPWSTAEAEIRKDIRRARLKEHYRDDEQMVWAIDSLKHFEQYGAATGHTKELKLNPDLPGAGLGEKWFGSVNLVQELYLDEWSCMHRIDTKVEHIRNGT</sequence>
<dbReference type="Proteomes" id="UP001578633">
    <property type="component" value="Chromosome 5"/>
</dbReference>
<dbReference type="GeneID" id="96086157"/>
<gene>
    <name evidence="1" type="ORF">ACET3X_005835</name>
</gene>
<proteinExistence type="predicted"/>
<dbReference type="RefSeq" id="XP_069306195.1">
    <property type="nucleotide sequence ID" value="XM_069451981.1"/>
</dbReference>
<organism evidence="1 2">
    <name type="scientific">Alternaria dauci</name>
    <dbReference type="NCBI Taxonomy" id="48095"/>
    <lineage>
        <taxon>Eukaryota</taxon>
        <taxon>Fungi</taxon>
        <taxon>Dikarya</taxon>
        <taxon>Ascomycota</taxon>
        <taxon>Pezizomycotina</taxon>
        <taxon>Dothideomycetes</taxon>
        <taxon>Pleosporomycetidae</taxon>
        <taxon>Pleosporales</taxon>
        <taxon>Pleosporineae</taxon>
        <taxon>Pleosporaceae</taxon>
        <taxon>Alternaria</taxon>
        <taxon>Alternaria sect. Porri</taxon>
    </lineage>
</organism>
<evidence type="ECO:0008006" key="3">
    <source>
        <dbReference type="Google" id="ProtNLM"/>
    </source>
</evidence>
<dbReference type="EMBL" id="JBHGVX010000005">
    <property type="protein sequence ID" value="KAL1795611.1"/>
    <property type="molecule type" value="Genomic_DNA"/>
</dbReference>
<protein>
    <recommendedName>
        <fullName evidence="3">F-box domain-containing protein</fullName>
    </recommendedName>
</protein>
<evidence type="ECO:0000313" key="1">
    <source>
        <dbReference type="EMBL" id="KAL1795611.1"/>
    </source>
</evidence>
<reference evidence="1 2" key="1">
    <citation type="submission" date="2024-09" db="EMBL/GenBank/DDBJ databases">
        <title>T2T genomes of carrot and Alternaria dauci and their utility for understanding host-pathogen interaction during carrot leaf blight disease.</title>
        <authorList>
            <person name="Liu W."/>
            <person name="Xu S."/>
            <person name="Ou C."/>
            <person name="Liu X."/>
            <person name="Zhuang F."/>
            <person name="Deng X.W."/>
        </authorList>
    </citation>
    <scope>NUCLEOTIDE SEQUENCE [LARGE SCALE GENOMIC DNA]</scope>
    <source>
        <strain evidence="1 2">A2016</strain>
    </source>
</reference>
<comment type="caution">
    <text evidence="1">The sequence shown here is derived from an EMBL/GenBank/DDBJ whole genome shotgun (WGS) entry which is preliminary data.</text>
</comment>
<accession>A0ABR3UGJ5</accession>
<evidence type="ECO:0000313" key="2">
    <source>
        <dbReference type="Proteomes" id="UP001578633"/>
    </source>
</evidence>
<keyword evidence="2" id="KW-1185">Reference proteome</keyword>
<name>A0ABR3UGJ5_9PLEO</name>